<dbReference type="Gene3D" id="2.40.160.10">
    <property type="entry name" value="Porin"/>
    <property type="match status" value="1"/>
</dbReference>
<evidence type="ECO:0000313" key="3">
    <source>
        <dbReference type="EMBL" id="ATI80768.1"/>
    </source>
</evidence>
<keyword evidence="1" id="KW-0175">Coiled coil</keyword>
<dbReference type="KEGG" id="sya:A6768_12720"/>
<proteinExistence type="predicted"/>
<evidence type="ECO:0000313" key="4">
    <source>
        <dbReference type="Proteomes" id="UP000219422"/>
    </source>
</evidence>
<dbReference type="InterPro" id="IPR010870">
    <property type="entry name" value="Porin_O/P"/>
</dbReference>
<sequence length="500" mass="53942">MIHKGDVLWATLLATTCLVSPTAAQEANEVSQLKRVVEDQSSRISDLESRLATMEKMVAAMQSAGAPQAQVAAADPLQERAPAGRKRREPAPLGRPLPSDAHPVPLDARLAQIEAAQKDMVHVNWSKGTPEFSSSDGNLTFRPRGRIQIDLGHTSGSRSDGRNITATQARSLRLGMEGSIGKHLSYVLEGDFADNEVAIKSAYIAWITRLVGQQAEFAVGNRLNDRGIDGSSGTISVPFIERNVVGQGIIPVRGFFGLGAAARVYGKRWHVGVQVSGDDISNPGTASDSFTVAGRMHWNPVKTDDLIVHLGAWGFHERIASDATRPTRSIALGGFYNDDLRVSPGTFANPDTGTAYGLEVGVFHRSLWAYGEMGHRHLESRTVASTDQSAWALSAGWFLTGETTPYLARGGVWSRPNVIDPVTNGGRGAIEVAVRFEEIDYSDNPTAGKGTAATLGINWYLNNFVRLQLNGMAWTVNNPTGVYVGYDHGRTVLGRAQISF</sequence>
<gene>
    <name evidence="3" type="ORF">A6768_12720</name>
</gene>
<accession>A0A291N0T7</accession>
<feature type="region of interest" description="Disordered" evidence="2">
    <location>
        <begin position="67"/>
        <end position="103"/>
    </location>
</feature>
<name>A0A291N0T7_SPHYA</name>
<reference evidence="3 4" key="1">
    <citation type="submission" date="2017-10" db="EMBL/GenBank/DDBJ databases">
        <title>Sphingobium yanoikuyae S72.</title>
        <authorList>
            <person name="Sanchez E."/>
            <person name="Bustos P."/>
            <person name="Mendoza P."/>
            <person name="Guo X."/>
            <person name="Mendoza A."/>
        </authorList>
    </citation>
    <scope>NUCLEOTIDE SEQUENCE [LARGE SCALE GENOMIC DNA]</scope>
    <source>
        <strain evidence="3 4">S72</strain>
    </source>
</reference>
<dbReference type="AlphaFoldDB" id="A0A291N0T7"/>
<organism evidence="3 4">
    <name type="scientific">Sphingobium yanoikuyae</name>
    <name type="common">Sphingomonas yanoikuyae</name>
    <dbReference type="NCBI Taxonomy" id="13690"/>
    <lineage>
        <taxon>Bacteria</taxon>
        <taxon>Pseudomonadati</taxon>
        <taxon>Pseudomonadota</taxon>
        <taxon>Alphaproteobacteria</taxon>
        <taxon>Sphingomonadales</taxon>
        <taxon>Sphingomonadaceae</taxon>
        <taxon>Sphingobium</taxon>
    </lineage>
</organism>
<dbReference type="InterPro" id="IPR023614">
    <property type="entry name" value="Porin_dom_sf"/>
</dbReference>
<evidence type="ECO:0000256" key="2">
    <source>
        <dbReference type="SAM" id="MobiDB-lite"/>
    </source>
</evidence>
<feature type="coiled-coil region" evidence="1">
    <location>
        <begin position="30"/>
        <end position="64"/>
    </location>
</feature>
<dbReference type="EMBL" id="CP023741">
    <property type="protein sequence ID" value="ATI80768.1"/>
    <property type="molecule type" value="Genomic_DNA"/>
</dbReference>
<dbReference type="Proteomes" id="UP000219422">
    <property type="component" value="Chromosome"/>
</dbReference>
<evidence type="ECO:0000256" key="1">
    <source>
        <dbReference type="SAM" id="Coils"/>
    </source>
</evidence>
<dbReference type="SUPFAM" id="SSF56935">
    <property type="entry name" value="Porins"/>
    <property type="match status" value="1"/>
</dbReference>
<dbReference type="RefSeq" id="WP_097383893.1">
    <property type="nucleotide sequence ID" value="NZ_CP023741.1"/>
</dbReference>
<dbReference type="Pfam" id="PF07396">
    <property type="entry name" value="Porin_O_P"/>
    <property type="match status" value="1"/>
</dbReference>
<protein>
    <submittedName>
        <fullName evidence="3">Porin</fullName>
    </submittedName>
</protein>
<dbReference type="GeneID" id="57777692"/>